<evidence type="ECO:0000256" key="4">
    <source>
        <dbReference type="ARBA" id="ARBA00022840"/>
    </source>
</evidence>
<gene>
    <name evidence="7" type="ORF">G4D63_17975</name>
</gene>
<dbReference type="Pfam" id="PF13538">
    <property type="entry name" value="UvrD_C_2"/>
    <property type="match status" value="1"/>
</dbReference>
<dbReference type="InterPro" id="IPR027417">
    <property type="entry name" value="P-loop_NTPase"/>
</dbReference>
<evidence type="ECO:0000256" key="1">
    <source>
        <dbReference type="ARBA" id="ARBA00022741"/>
    </source>
</evidence>
<keyword evidence="2 5" id="KW-0378">Hydrolase</keyword>
<evidence type="ECO:0000256" key="2">
    <source>
        <dbReference type="ARBA" id="ARBA00022801"/>
    </source>
</evidence>
<organism evidence="7 8">
    <name type="scientific">Bacillus mesophilus</name>
    <dbReference type="NCBI Taxonomy" id="1808955"/>
    <lineage>
        <taxon>Bacteria</taxon>
        <taxon>Bacillati</taxon>
        <taxon>Bacillota</taxon>
        <taxon>Bacilli</taxon>
        <taxon>Bacillales</taxon>
        <taxon>Bacillaceae</taxon>
        <taxon>Bacillus</taxon>
    </lineage>
</organism>
<dbReference type="PANTHER" id="PTHR11070:SF17">
    <property type="entry name" value="DNA HELICASE IV"/>
    <property type="match status" value="1"/>
</dbReference>
<reference evidence="7 8" key="1">
    <citation type="submission" date="2020-02" db="EMBL/GenBank/DDBJ databases">
        <title>Bacillus aquiflavi sp. nov., isolated from yellow water of strong flavor Chinese baijiu in Yibin region of China.</title>
        <authorList>
            <person name="Xie J."/>
        </authorList>
    </citation>
    <scope>NUCLEOTIDE SEQUENCE [LARGE SCALE GENOMIC DNA]</scope>
    <source>
        <strain evidence="7 8">SA4</strain>
    </source>
</reference>
<feature type="binding site" evidence="5">
    <location>
        <begin position="232"/>
        <end position="239"/>
    </location>
    <ligand>
        <name>ATP</name>
        <dbReference type="ChEBI" id="CHEBI:30616"/>
    </ligand>
</feature>
<keyword evidence="8" id="KW-1185">Reference proteome</keyword>
<dbReference type="AlphaFoldDB" id="A0A6M0QEA7"/>
<dbReference type="GO" id="GO:0016787">
    <property type="term" value="F:hydrolase activity"/>
    <property type="evidence" value="ECO:0007669"/>
    <property type="project" value="UniProtKB-UniRule"/>
</dbReference>
<dbReference type="EMBL" id="JAAIWM010000008">
    <property type="protein sequence ID" value="NEY73608.1"/>
    <property type="molecule type" value="Genomic_DNA"/>
</dbReference>
<evidence type="ECO:0000313" key="8">
    <source>
        <dbReference type="Proteomes" id="UP000481043"/>
    </source>
</evidence>
<dbReference type="InterPro" id="IPR000212">
    <property type="entry name" value="DNA_helicase_UvrD/REP"/>
</dbReference>
<dbReference type="InterPro" id="IPR048228">
    <property type="entry name" value="HelD_bacillota"/>
</dbReference>
<dbReference type="GO" id="GO:0005829">
    <property type="term" value="C:cytosol"/>
    <property type="evidence" value="ECO:0007669"/>
    <property type="project" value="TreeGrafter"/>
</dbReference>
<dbReference type="InterPro" id="IPR014016">
    <property type="entry name" value="UvrD-like_ATP-bd"/>
</dbReference>
<dbReference type="GO" id="GO:0000725">
    <property type="term" value="P:recombinational repair"/>
    <property type="evidence" value="ECO:0007669"/>
    <property type="project" value="TreeGrafter"/>
</dbReference>
<dbReference type="SUPFAM" id="SSF52540">
    <property type="entry name" value="P-loop containing nucleoside triphosphate hydrolases"/>
    <property type="match status" value="1"/>
</dbReference>
<dbReference type="GO" id="GO:0043138">
    <property type="term" value="F:3'-5' DNA helicase activity"/>
    <property type="evidence" value="ECO:0007669"/>
    <property type="project" value="TreeGrafter"/>
</dbReference>
<sequence>MSISPQEWQQEQNRVNNVVSEVQKKMDSMQKHLTSIKTDIVEIRKSFWEDVRVNVDEPHELIETFTTIKQQAEFLSERERSHGHGYGQITKLERLRQSPYFGRIDVKFEEEEETNTIYLGIASFLDEDDSFLIYDWRAPISSLYYDSLPGDVDFQAPSGTVSGSMALKRQFIIKDSEIKGMFDTGLAIGDELLQEVLGKHSDVHMKTIVATIQKEQNNIIRNDESDLLVVQGAAGSGKTSAALQRVAYLLYRYRETIQAEHILLFSPNTLFNHYVSSVLPELGEKNMQQTTYQDFIHNKLSDDVEIESPFTLMEYTLNAQNHIDYKDRMKGIDYKSSPAFIRVLNRYLEWLQRDGLVFKDIVLGDKVLISSSYIKELFYKFDMSISIPNKIQLVKEHLSNRLKKIAKKEIHSKWVEDEIQYLDKEDYLKAYQKLQRKNKKHYTNQSFNDMDSEQQVLSKMVVREHFRPIQQQIKDSNFIDFISIYEGMYMSGELPLPDIPEEWEDICALTMSELEKNRLYYEDAAPYLYLKEQIQGTQKNTSVRHIFIDEAQDYSVVQLATLFMLFPNSRFTLLGDFNQAIFPQSLDGTIFQDDHIDKKKSKQVITLTKSYRSTKQIVEFTKMLLKESNHIEPFNREGKLPIVTSGNSEQDLIVLAVNQIHNQLRNGTANIALICKTAAESQDVYEKIKDMVEIKLIKGESSTFEEGVVVVPAYLAKGIEFDTVILYNASEYKRETERKLFYTACTRAMHELLINELGKQNPFLQDVDHSLYARETFK</sequence>
<dbReference type="Pfam" id="PF00580">
    <property type="entry name" value="UvrD-helicase"/>
    <property type="match status" value="1"/>
</dbReference>
<dbReference type="Gene3D" id="3.40.50.300">
    <property type="entry name" value="P-loop containing nucleotide triphosphate hydrolases"/>
    <property type="match status" value="3"/>
</dbReference>
<dbReference type="GO" id="GO:0005524">
    <property type="term" value="F:ATP binding"/>
    <property type="evidence" value="ECO:0007669"/>
    <property type="project" value="UniProtKB-UniRule"/>
</dbReference>
<dbReference type="PROSITE" id="PS51198">
    <property type="entry name" value="UVRD_HELICASE_ATP_BIND"/>
    <property type="match status" value="1"/>
</dbReference>
<keyword evidence="4 5" id="KW-0067">ATP-binding</keyword>
<dbReference type="Proteomes" id="UP000481043">
    <property type="component" value="Unassembled WGS sequence"/>
</dbReference>
<proteinExistence type="predicted"/>
<accession>A0A6M0QEA7</accession>
<comment type="caution">
    <text evidence="7">The sequence shown here is derived from an EMBL/GenBank/DDBJ whole genome shotgun (WGS) entry which is preliminary data.</text>
</comment>
<keyword evidence="1 5" id="KW-0547">Nucleotide-binding</keyword>
<evidence type="ECO:0000259" key="6">
    <source>
        <dbReference type="PROSITE" id="PS51198"/>
    </source>
</evidence>
<evidence type="ECO:0000256" key="5">
    <source>
        <dbReference type="PROSITE-ProRule" id="PRU00560"/>
    </source>
</evidence>
<dbReference type="NCBIfam" id="NF041464">
    <property type="entry name" value="HelD_BACSU"/>
    <property type="match status" value="1"/>
</dbReference>
<name>A0A6M0QEA7_9BACI</name>
<dbReference type="GO" id="GO:0003677">
    <property type="term" value="F:DNA binding"/>
    <property type="evidence" value="ECO:0007669"/>
    <property type="project" value="InterPro"/>
</dbReference>
<keyword evidence="3 5" id="KW-0347">Helicase</keyword>
<protein>
    <submittedName>
        <fullName evidence="7">UvrD-helicase domain-containing protein</fullName>
    </submittedName>
</protein>
<dbReference type="InterPro" id="IPR027785">
    <property type="entry name" value="UvrD-like_helicase_C"/>
</dbReference>
<feature type="domain" description="UvrD-like helicase ATP-binding" evidence="6">
    <location>
        <begin position="211"/>
        <end position="614"/>
    </location>
</feature>
<dbReference type="PANTHER" id="PTHR11070">
    <property type="entry name" value="UVRD / RECB / PCRA DNA HELICASE FAMILY MEMBER"/>
    <property type="match status" value="1"/>
</dbReference>
<evidence type="ECO:0000313" key="7">
    <source>
        <dbReference type="EMBL" id="NEY73608.1"/>
    </source>
</evidence>
<evidence type="ECO:0000256" key="3">
    <source>
        <dbReference type="ARBA" id="ARBA00022806"/>
    </source>
</evidence>
<dbReference type="RefSeq" id="WP_163181317.1">
    <property type="nucleotide sequence ID" value="NZ_JAAIWM010000008.1"/>
</dbReference>